<accession>A0A9D1G2M5</accession>
<organism evidence="3 4">
    <name type="scientific">Candidatus Alectryocaccomicrobium excrementavium</name>
    <dbReference type="NCBI Taxonomy" id="2840668"/>
    <lineage>
        <taxon>Bacteria</taxon>
        <taxon>Bacillati</taxon>
        <taxon>Bacillota</taxon>
        <taxon>Clostridia</taxon>
        <taxon>Candidatus Alectryocaccomicrobium</taxon>
    </lineage>
</organism>
<name>A0A9D1G2M5_9FIRM</name>
<dbReference type="GO" id="GO:0004622">
    <property type="term" value="F:phosphatidylcholine lysophospholipase activity"/>
    <property type="evidence" value="ECO:0007669"/>
    <property type="project" value="TreeGrafter"/>
</dbReference>
<reference evidence="3" key="2">
    <citation type="journal article" date="2021" name="PeerJ">
        <title>Extensive microbial diversity within the chicken gut microbiome revealed by metagenomics and culture.</title>
        <authorList>
            <person name="Gilroy R."/>
            <person name="Ravi A."/>
            <person name="Getino M."/>
            <person name="Pursley I."/>
            <person name="Horton D.L."/>
            <person name="Alikhan N.F."/>
            <person name="Baker D."/>
            <person name="Gharbi K."/>
            <person name="Hall N."/>
            <person name="Watson M."/>
            <person name="Adriaenssens E.M."/>
            <person name="Foster-Nyarko E."/>
            <person name="Jarju S."/>
            <person name="Secka A."/>
            <person name="Antonio M."/>
            <person name="Oren A."/>
            <person name="Chaudhuri R.R."/>
            <person name="La Ragione R."/>
            <person name="Hildebrand F."/>
            <person name="Pallen M.J."/>
        </authorList>
    </citation>
    <scope>NUCLEOTIDE SEQUENCE</scope>
    <source>
        <strain evidence="3">13766</strain>
    </source>
</reference>
<evidence type="ECO:0000259" key="2">
    <source>
        <dbReference type="Pfam" id="PF13810"/>
    </source>
</evidence>
<dbReference type="PANTHER" id="PTHR30383">
    <property type="entry name" value="THIOESTERASE 1/PROTEASE 1/LYSOPHOSPHOLIPASE L1"/>
    <property type="match status" value="1"/>
</dbReference>
<feature type="domain" description="SGNH hydrolase-type esterase" evidence="1">
    <location>
        <begin position="449"/>
        <end position="609"/>
    </location>
</feature>
<dbReference type="PANTHER" id="PTHR30383:SF5">
    <property type="entry name" value="SGNH HYDROLASE-TYPE ESTERASE DOMAIN-CONTAINING PROTEIN"/>
    <property type="match status" value="1"/>
</dbReference>
<dbReference type="InterPro" id="IPR025442">
    <property type="entry name" value="DUF4185"/>
</dbReference>
<evidence type="ECO:0000313" key="3">
    <source>
        <dbReference type="EMBL" id="HIS93964.1"/>
    </source>
</evidence>
<sequence length="621" mass="69029">MIYQNEVAARMLLTPNQREVVVDMGQILPIGDIEVEGGRAEVTVSLDGSSFSAPQQNETTRYARAQWREGECVEARVRVGAGYIAFPCGYWTERFIRYAGWTGADGVYSMQCGEDVLFSFGDTFVSNIDAQSHARVGEIYMPNNTMALLKKDGEMAFFVNRAADGRPVAMVAPEDPANYYWLQDGLVLDGYYYTLASVITNDESGPEGFKFRLLGVDLVKAPIQGGIPDFARVIRRKTPLCAYGMLFGSAFLVDGEYIYIYGYRDADSARELLVARVEKQNFENIETWEFFDGREFCPDMRCAVGVLQHVSCEMSVTRMGEKRYLAVFQYDTNSRYVAYALATSPWGPFGAPHKVYEATEGQLCASAYVYNAKAHPLLSYNGGLVCSYNVNATSFEDHIKNGHLYRPRFIELRDTTLGALGELFASAYEDRVQLFRELNRTARKGQSVFVGDSITQEFPVEELLGAGYLNRGIGADTSAGVLRRLEESVFAFEPRAVYLMIGTNDAPMGISAEETVENIRQIVSSIRERLPQCKVHIISILPVAVSQHPKVAQGALVNRDNGRIAEVNRQICGMGDSFVDAYHAMLDANGGLALPYTRDGLHLNGNGYRKLLEILGLRGME</sequence>
<evidence type="ECO:0000259" key="1">
    <source>
        <dbReference type="Pfam" id="PF13472"/>
    </source>
</evidence>
<dbReference type="SUPFAM" id="SSF52266">
    <property type="entry name" value="SGNH hydrolase"/>
    <property type="match status" value="1"/>
</dbReference>
<reference evidence="3" key="1">
    <citation type="submission" date="2020-10" db="EMBL/GenBank/DDBJ databases">
        <authorList>
            <person name="Gilroy R."/>
        </authorList>
    </citation>
    <scope>NUCLEOTIDE SEQUENCE</scope>
    <source>
        <strain evidence="3">13766</strain>
    </source>
</reference>
<feature type="domain" description="DUF4185" evidence="2">
    <location>
        <begin position="249"/>
        <end position="359"/>
    </location>
</feature>
<gene>
    <name evidence="3" type="ORF">IAA84_13190</name>
</gene>
<proteinExistence type="predicted"/>
<dbReference type="Proteomes" id="UP000824140">
    <property type="component" value="Unassembled WGS sequence"/>
</dbReference>
<protein>
    <submittedName>
        <fullName evidence="3">DUF4185 domain-containing protein</fullName>
    </submittedName>
</protein>
<dbReference type="InterPro" id="IPR013830">
    <property type="entry name" value="SGNH_hydro"/>
</dbReference>
<dbReference type="EMBL" id="DVJN01000251">
    <property type="protein sequence ID" value="HIS93964.1"/>
    <property type="molecule type" value="Genomic_DNA"/>
</dbReference>
<dbReference type="Pfam" id="PF13472">
    <property type="entry name" value="Lipase_GDSL_2"/>
    <property type="match status" value="1"/>
</dbReference>
<comment type="caution">
    <text evidence="3">The sequence shown here is derived from an EMBL/GenBank/DDBJ whole genome shotgun (WGS) entry which is preliminary data.</text>
</comment>
<dbReference type="Pfam" id="PF13810">
    <property type="entry name" value="DUF4185"/>
    <property type="match status" value="1"/>
</dbReference>
<dbReference type="InterPro" id="IPR036514">
    <property type="entry name" value="SGNH_hydro_sf"/>
</dbReference>
<dbReference type="InterPro" id="IPR051532">
    <property type="entry name" value="Ester_Hydrolysis_Enzymes"/>
</dbReference>
<dbReference type="Gene3D" id="3.40.50.1110">
    <property type="entry name" value="SGNH hydrolase"/>
    <property type="match status" value="1"/>
</dbReference>
<evidence type="ECO:0000313" key="4">
    <source>
        <dbReference type="Proteomes" id="UP000824140"/>
    </source>
</evidence>
<dbReference type="AlphaFoldDB" id="A0A9D1G2M5"/>